<dbReference type="Proteomes" id="UP000502345">
    <property type="component" value="Plasmid plas1"/>
</dbReference>
<evidence type="ECO:0000313" key="2">
    <source>
        <dbReference type="EMBL" id="QIP43782.1"/>
    </source>
</evidence>
<evidence type="ECO:0000313" key="3">
    <source>
        <dbReference type="Proteomes" id="UP000502345"/>
    </source>
</evidence>
<sequence length="121" mass="12323">MPIVADNYEIVIGVDTHAAAHALCVVAAATGAVQDKASFPASPAGLDRARTWIAHRVGQQAALVVIEGIGSYGAGLSDRVLAAGFPVAEPSVMGSADRRGVGKTDDLDAARIARSFLAVRG</sequence>
<proteinExistence type="predicted"/>
<protein>
    <submittedName>
        <fullName evidence="2">IS110 family transposase</fullName>
    </submittedName>
</protein>
<dbReference type="InterPro" id="IPR002525">
    <property type="entry name" value="Transp_IS110-like_N"/>
</dbReference>
<organism evidence="2 3">
    <name type="scientific">Rhodococcus erythropolis</name>
    <name type="common">Arthrobacter picolinophilus</name>
    <dbReference type="NCBI Taxonomy" id="1833"/>
    <lineage>
        <taxon>Bacteria</taxon>
        <taxon>Bacillati</taxon>
        <taxon>Actinomycetota</taxon>
        <taxon>Actinomycetes</taxon>
        <taxon>Mycobacteriales</taxon>
        <taxon>Nocardiaceae</taxon>
        <taxon>Rhodococcus</taxon>
        <taxon>Rhodococcus erythropolis group</taxon>
    </lineage>
</organism>
<evidence type="ECO:0000259" key="1">
    <source>
        <dbReference type="Pfam" id="PF01548"/>
    </source>
</evidence>
<dbReference type="GO" id="GO:0003677">
    <property type="term" value="F:DNA binding"/>
    <property type="evidence" value="ECO:0007669"/>
    <property type="project" value="InterPro"/>
</dbReference>
<dbReference type="EMBL" id="CP050125">
    <property type="protein sequence ID" value="QIP43782.1"/>
    <property type="molecule type" value="Genomic_DNA"/>
</dbReference>
<dbReference type="GO" id="GO:0006313">
    <property type="term" value="P:DNA transposition"/>
    <property type="evidence" value="ECO:0007669"/>
    <property type="project" value="InterPro"/>
</dbReference>
<dbReference type="InterPro" id="IPR047650">
    <property type="entry name" value="Transpos_IS110"/>
</dbReference>
<keyword evidence="2" id="KW-0614">Plasmid</keyword>
<dbReference type="RefSeq" id="WP_021334733.1">
    <property type="nucleotide sequence ID" value="NZ_AP018735.1"/>
</dbReference>
<reference evidence="2 3" key="1">
    <citation type="submission" date="2020-03" db="EMBL/GenBank/DDBJ databases">
        <title>Screen low temperature-resistant strains for efficient degradation of petroleum hydrocarbons under the low temperature.</title>
        <authorList>
            <person name="Wang Y."/>
            <person name="Chen J."/>
        </authorList>
    </citation>
    <scope>NUCLEOTIDE SEQUENCE [LARGE SCALE GENOMIC DNA]</scope>
    <source>
        <strain evidence="2 3">KB1</strain>
        <plasmid evidence="2 3">plas1</plasmid>
    </source>
</reference>
<dbReference type="GO" id="GO:0004803">
    <property type="term" value="F:transposase activity"/>
    <property type="evidence" value="ECO:0007669"/>
    <property type="project" value="InterPro"/>
</dbReference>
<geneLocation type="plasmid" evidence="2 3">
    <name>plas1</name>
</geneLocation>
<accession>A0A6G9D3W0</accession>
<dbReference type="PANTHER" id="PTHR33055">
    <property type="entry name" value="TRANSPOSASE FOR INSERTION SEQUENCE ELEMENT IS1111A"/>
    <property type="match status" value="1"/>
</dbReference>
<feature type="domain" description="Transposase IS110-like N-terminal" evidence="1">
    <location>
        <begin position="12"/>
        <end position="115"/>
    </location>
</feature>
<dbReference type="PANTHER" id="PTHR33055:SF3">
    <property type="entry name" value="PUTATIVE TRANSPOSASE FOR IS117-RELATED"/>
    <property type="match status" value="1"/>
</dbReference>
<dbReference type="AlphaFoldDB" id="A0A6G9D3W0"/>
<gene>
    <name evidence="2" type="ORF">G9444_6539</name>
</gene>
<name>A0A6G9D3W0_RHOER</name>
<dbReference type="Pfam" id="PF01548">
    <property type="entry name" value="DEDD_Tnp_IS110"/>
    <property type="match status" value="1"/>
</dbReference>